<protein>
    <submittedName>
        <fullName evidence="2">Uncharacterized protein</fullName>
    </submittedName>
</protein>
<reference evidence="2 3" key="1">
    <citation type="submission" date="2020-04" db="EMBL/GenBank/DDBJ databases">
        <title>Perkinsus olseni comparative genomics.</title>
        <authorList>
            <person name="Bogema D.R."/>
        </authorList>
    </citation>
    <scope>NUCLEOTIDE SEQUENCE [LARGE SCALE GENOMIC DNA]</scope>
    <source>
        <strain evidence="2">00978-12</strain>
    </source>
</reference>
<organism evidence="2 3">
    <name type="scientific">Perkinsus olseni</name>
    <name type="common">Perkinsus atlanticus</name>
    <dbReference type="NCBI Taxonomy" id="32597"/>
    <lineage>
        <taxon>Eukaryota</taxon>
        <taxon>Sar</taxon>
        <taxon>Alveolata</taxon>
        <taxon>Perkinsozoa</taxon>
        <taxon>Perkinsea</taxon>
        <taxon>Perkinsida</taxon>
        <taxon>Perkinsidae</taxon>
        <taxon>Perkinsus</taxon>
    </lineage>
</organism>
<dbReference type="EMBL" id="JABANP010000546">
    <property type="protein sequence ID" value="KAF4681076.1"/>
    <property type="molecule type" value="Genomic_DNA"/>
</dbReference>
<feature type="signal peptide" evidence="1">
    <location>
        <begin position="1"/>
        <end position="19"/>
    </location>
</feature>
<evidence type="ECO:0000256" key="1">
    <source>
        <dbReference type="SAM" id="SignalP"/>
    </source>
</evidence>
<gene>
    <name evidence="2" type="ORF">FOZ60_012607</name>
</gene>
<proteinExistence type="predicted"/>
<accession>A0A7J6NB67</accession>
<feature type="chain" id="PRO_5029751569" evidence="1">
    <location>
        <begin position="20"/>
        <end position="222"/>
    </location>
</feature>
<dbReference type="Proteomes" id="UP000541610">
    <property type="component" value="Unassembled WGS sequence"/>
</dbReference>
<sequence length="222" mass="25180">MIHTLVIIVASVFSFFVDAYGNGCLATYAREKYWRDGDRSLIEFFTTDEGKQSNCGDVHLAVADASQEGQLPDRNELIQFVKDLREQAANTGTIYFTYEGGASPPRGSEASWAADFVPLVELFLLNPLAVKYGPLGISYNAVLDKAGWSKVFDLVDDTTPCQHLVRQWNHQVRRGERSWMYESETGISIPHVEHSISRWDFRIRTLALRKFNFDTMELSTSQ</sequence>
<dbReference type="AlphaFoldDB" id="A0A7J6NB67"/>
<name>A0A7J6NB67_PEROL</name>
<evidence type="ECO:0000313" key="2">
    <source>
        <dbReference type="EMBL" id="KAF4681076.1"/>
    </source>
</evidence>
<keyword evidence="1" id="KW-0732">Signal</keyword>
<evidence type="ECO:0000313" key="3">
    <source>
        <dbReference type="Proteomes" id="UP000541610"/>
    </source>
</evidence>
<comment type="caution">
    <text evidence="2">The sequence shown here is derived from an EMBL/GenBank/DDBJ whole genome shotgun (WGS) entry which is preliminary data.</text>
</comment>